<keyword evidence="2 4" id="KW-0503">Monooxygenase</keyword>
<dbReference type="EC" id="1.14.14.-" evidence="4"/>
<dbReference type="Proteomes" id="UP000789845">
    <property type="component" value="Unassembled WGS sequence"/>
</dbReference>
<dbReference type="Pfam" id="PF00296">
    <property type="entry name" value="Bac_luciferase"/>
    <property type="match status" value="1"/>
</dbReference>
<keyword evidence="5" id="KW-1185">Reference proteome</keyword>
<keyword evidence="1 4" id="KW-0560">Oxidoreductase</keyword>
<proteinExistence type="predicted"/>
<gene>
    <name evidence="4" type="primary">tgnB</name>
    <name evidence="4" type="ORF">NEOCIP111885_04509</name>
</gene>
<dbReference type="Gene3D" id="3.20.20.30">
    <property type="entry name" value="Luciferase-like domain"/>
    <property type="match status" value="1"/>
</dbReference>
<feature type="domain" description="Luciferase-like" evidence="3">
    <location>
        <begin position="14"/>
        <end position="314"/>
    </location>
</feature>
<dbReference type="InterPro" id="IPR050766">
    <property type="entry name" value="Bact_Lucif_Oxidored"/>
</dbReference>
<evidence type="ECO:0000259" key="3">
    <source>
        <dbReference type="Pfam" id="PF00296"/>
    </source>
</evidence>
<dbReference type="PANTHER" id="PTHR30137:SF8">
    <property type="entry name" value="BLR5498 PROTEIN"/>
    <property type="match status" value="1"/>
</dbReference>
<dbReference type="AlphaFoldDB" id="A0A9C7GE75"/>
<dbReference type="SUPFAM" id="SSF51679">
    <property type="entry name" value="Bacterial luciferase-like"/>
    <property type="match status" value="1"/>
</dbReference>
<dbReference type="InterPro" id="IPR036661">
    <property type="entry name" value="Luciferase-like_sf"/>
</dbReference>
<evidence type="ECO:0000256" key="1">
    <source>
        <dbReference type="ARBA" id="ARBA00023002"/>
    </source>
</evidence>
<dbReference type="InterPro" id="IPR011251">
    <property type="entry name" value="Luciferase-like_dom"/>
</dbReference>
<dbReference type="GO" id="GO:0016705">
    <property type="term" value="F:oxidoreductase activity, acting on paired donors, with incorporation or reduction of molecular oxygen"/>
    <property type="evidence" value="ECO:0007669"/>
    <property type="project" value="InterPro"/>
</dbReference>
<dbReference type="GO" id="GO:0005829">
    <property type="term" value="C:cytosol"/>
    <property type="evidence" value="ECO:0007669"/>
    <property type="project" value="TreeGrafter"/>
</dbReference>
<dbReference type="PANTHER" id="PTHR30137">
    <property type="entry name" value="LUCIFERASE-LIKE MONOOXYGENASE"/>
    <property type="match status" value="1"/>
</dbReference>
<dbReference type="EMBL" id="CAKJTG010000049">
    <property type="protein sequence ID" value="CAG9610733.1"/>
    <property type="molecule type" value="Genomic_DNA"/>
</dbReference>
<evidence type="ECO:0000313" key="4">
    <source>
        <dbReference type="EMBL" id="CAG9610733.1"/>
    </source>
</evidence>
<organism evidence="4 5">
    <name type="scientific">Pseudoneobacillus rhizosphaerae</name>
    <dbReference type="NCBI Taxonomy" id="2880968"/>
    <lineage>
        <taxon>Bacteria</taxon>
        <taxon>Bacillati</taxon>
        <taxon>Bacillota</taxon>
        <taxon>Bacilli</taxon>
        <taxon>Bacillales</taxon>
        <taxon>Bacillaceae</taxon>
        <taxon>Pseudoneobacillus</taxon>
    </lineage>
</organism>
<reference evidence="4" key="1">
    <citation type="submission" date="2021-10" db="EMBL/GenBank/DDBJ databases">
        <authorList>
            <person name="Criscuolo A."/>
        </authorList>
    </citation>
    <scope>NUCLEOTIDE SEQUENCE</scope>
    <source>
        <strain evidence="4">CIP111885</strain>
    </source>
</reference>
<evidence type="ECO:0000313" key="5">
    <source>
        <dbReference type="Proteomes" id="UP000789845"/>
    </source>
</evidence>
<accession>A0A9C7GE75</accession>
<dbReference type="GO" id="GO:0004497">
    <property type="term" value="F:monooxygenase activity"/>
    <property type="evidence" value="ECO:0007669"/>
    <property type="project" value="UniProtKB-KW"/>
</dbReference>
<protein>
    <submittedName>
        <fullName evidence="4">Flavin-dependent trigonelline monooxygenase, oxygenase component</fullName>
        <ecNumber evidence="4">1.14.14.-</ecNumber>
    </submittedName>
</protein>
<name>A0A9C7GE75_9BACI</name>
<evidence type="ECO:0000256" key="2">
    <source>
        <dbReference type="ARBA" id="ARBA00023033"/>
    </source>
</evidence>
<sequence>MSTIDKNGIANAIYTLADIGPDPLTGETITAKQRVKEIIEAAKLADEAGLDVFGVGEHHRLDYAVSSPAVMLSAIARETKQIKLTSTTSVLSTLDPVRLYEDFATLDLLSDGRAEIIAGRGAFIESFPLFGYSTNDYDELFTEHMDLLLKLNQNETVTWSGKFRAPFRNAEISPRPIQDQIPIWIGVGGTPESAVRAGRFGVGMALAILGGDPLRFKPLVDIYHKAGMEAGYSSEELKVGVTGHAYIAKTTQQAKDEFFPYYSNYWSYVNRQRGMGTRMSREDFEYMSSPSTALFVGSPEQIVEKVLRQHELFGHKRFLAQVDIGGLPFQKVAKNIELLATEVAPMIKKAISK</sequence>
<comment type="caution">
    <text evidence="4">The sequence shown here is derived from an EMBL/GenBank/DDBJ whole genome shotgun (WGS) entry which is preliminary data.</text>
</comment>